<reference evidence="3" key="1">
    <citation type="submission" date="2022-03" db="EMBL/GenBank/DDBJ databases">
        <title>Draft Genome Sequence of Firmicute Strain S0AB, a Heterotrophic Iron/Sulfur-Oxidizing Extreme Acidophile.</title>
        <authorList>
            <person name="Vergara E."/>
            <person name="Pakostova E."/>
            <person name="Johnson D.B."/>
            <person name="Holmes D.S."/>
        </authorList>
    </citation>
    <scope>NUCLEOTIDE SEQUENCE</scope>
    <source>
        <strain evidence="3">S0AB</strain>
    </source>
</reference>
<dbReference type="Pfam" id="PF00583">
    <property type="entry name" value="Acetyltransf_1"/>
    <property type="match status" value="1"/>
</dbReference>
<dbReference type="Proteomes" id="UP001139263">
    <property type="component" value="Unassembled WGS sequence"/>
</dbReference>
<dbReference type="Gene3D" id="3.40.630.30">
    <property type="match status" value="1"/>
</dbReference>
<dbReference type="InterPro" id="IPR050769">
    <property type="entry name" value="NAT_camello-type"/>
</dbReference>
<accession>A0A9X1VAT5</accession>
<evidence type="ECO:0000313" key="3">
    <source>
        <dbReference type="EMBL" id="MCI0184365.1"/>
    </source>
</evidence>
<dbReference type="CDD" id="cd04301">
    <property type="entry name" value="NAT_SF"/>
    <property type="match status" value="1"/>
</dbReference>
<dbReference type="EMBL" id="JALBUF010000013">
    <property type="protein sequence ID" value="MCI0184365.1"/>
    <property type="molecule type" value="Genomic_DNA"/>
</dbReference>
<dbReference type="AlphaFoldDB" id="A0A9X1VAT5"/>
<evidence type="ECO:0000256" key="1">
    <source>
        <dbReference type="ARBA" id="ARBA00022679"/>
    </source>
</evidence>
<sequence length="161" mass="18089">MMNCLNIRPLLSEEQVPLSLLLLADPSEKAIESYIHRGYNFIADLNGEIIGVYVLIDTRPQTVELVNVAVVEEKQGHGIGKQLVLHAIETANFMGYKTIEIGTGNSSVGQLALYQKCGFRIVGVDRDFFTIHYDDPIYENGIQCRDMVRLALNLLIDVQFF</sequence>
<dbReference type="SUPFAM" id="SSF55729">
    <property type="entry name" value="Acyl-CoA N-acyltransferases (Nat)"/>
    <property type="match status" value="1"/>
</dbReference>
<proteinExistence type="predicted"/>
<dbReference type="InterPro" id="IPR016181">
    <property type="entry name" value="Acyl_CoA_acyltransferase"/>
</dbReference>
<keyword evidence="3" id="KW-0012">Acyltransferase</keyword>
<gene>
    <name evidence="3" type="primary">yvbK</name>
    <name evidence="3" type="ORF">MM817_02662</name>
</gene>
<keyword evidence="4" id="KW-1185">Reference proteome</keyword>
<keyword evidence="1 3" id="KW-0808">Transferase</keyword>
<evidence type="ECO:0000313" key="4">
    <source>
        <dbReference type="Proteomes" id="UP001139263"/>
    </source>
</evidence>
<comment type="caution">
    <text evidence="3">The sequence shown here is derived from an EMBL/GenBank/DDBJ whole genome shotgun (WGS) entry which is preliminary data.</text>
</comment>
<dbReference type="PANTHER" id="PTHR13947:SF37">
    <property type="entry name" value="LD18367P"/>
    <property type="match status" value="1"/>
</dbReference>
<evidence type="ECO:0000259" key="2">
    <source>
        <dbReference type="PROSITE" id="PS51186"/>
    </source>
</evidence>
<dbReference type="EC" id="2.3.1.-" evidence="3"/>
<feature type="domain" description="N-acetyltransferase" evidence="2">
    <location>
        <begin position="5"/>
        <end position="140"/>
    </location>
</feature>
<dbReference type="PANTHER" id="PTHR13947">
    <property type="entry name" value="GNAT FAMILY N-ACETYLTRANSFERASE"/>
    <property type="match status" value="1"/>
</dbReference>
<name>A0A9X1VAT5_9BACL</name>
<dbReference type="GO" id="GO:0008080">
    <property type="term" value="F:N-acetyltransferase activity"/>
    <property type="evidence" value="ECO:0007669"/>
    <property type="project" value="InterPro"/>
</dbReference>
<protein>
    <submittedName>
        <fullName evidence="3">N-acetyltransferase YvbK</fullName>
        <ecNumber evidence="3">2.3.1.-</ecNumber>
    </submittedName>
</protein>
<dbReference type="PROSITE" id="PS51186">
    <property type="entry name" value="GNAT"/>
    <property type="match status" value="1"/>
</dbReference>
<organism evidence="3 4">
    <name type="scientific">Sulfoacidibacillus ferrooxidans</name>
    <dbReference type="NCBI Taxonomy" id="2005001"/>
    <lineage>
        <taxon>Bacteria</taxon>
        <taxon>Bacillati</taxon>
        <taxon>Bacillota</taxon>
        <taxon>Bacilli</taxon>
        <taxon>Bacillales</taxon>
        <taxon>Alicyclobacillaceae</taxon>
        <taxon>Sulfoacidibacillus</taxon>
    </lineage>
</organism>
<dbReference type="InterPro" id="IPR000182">
    <property type="entry name" value="GNAT_dom"/>
</dbReference>